<gene>
    <name evidence="3" type="primary">CRABP2</name>
    <name evidence="3" type="ORF">BLAG_LOCUS6372</name>
</gene>
<evidence type="ECO:0000313" key="3">
    <source>
        <dbReference type="EMBL" id="CAH1243390.1"/>
    </source>
</evidence>
<dbReference type="InterPro" id="IPR000463">
    <property type="entry name" value="Fatty_acid-bd"/>
</dbReference>
<evidence type="ECO:0000259" key="2">
    <source>
        <dbReference type="Pfam" id="PF00061"/>
    </source>
</evidence>
<dbReference type="SUPFAM" id="SSF50814">
    <property type="entry name" value="Lipocalins"/>
    <property type="match status" value="1"/>
</dbReference>
<dbReference type="InterPro" id="IPR031259">
    <property type="entry name" value="ILBP"/>
</dbReference>
<dbReference type="PANTHER" id="PTHR11955">
    <property type="entry name" value="FATTY ACID BINDING PROTEIN"/>
    <property type="match status" value="1"/>
</dbReference>
<dbReference type="Proteomes" id="UP000838412">
    <property type="component" value="Chromosome 13"/>
</dbReference>
<dbReference type="PRINTS" id="PR00178">
    <property type="entry name" value="FATTYACIDBP"/>
</dbReference>
<dbReference type="InterPro" id="IPR000566">
    <property type="entry name" value="Lipocln_cytosolic_FA-bd_dom"/>
</dbReference>
<protein>
    <submittedName>
        <fullName evidence="3">CRABP2 protein</fullName>
    </submittedName>
</protein>
<comment type="similarity">
    <text evidence="1">Belongs to the calycin superfamily. Fatty-acid binding protein (FABP) family.</text>
</comment>
<reference evidence="3" key="1">
    <citation type="submission" date="2022-01" db="EMBL/GenBank/DDBJ databases">
        <authorList>
            <person name="Braso-Vives M."/>
        </authorList>
    </citation>
    <scope>NUCLEOTIDE SEQUENCE</scope>
</reference>
<keyword evidence="4" id="KW-1185">Reference proteome</keyword>
<accession>A0A8K0EBM2</accession>
<dbReference type="GO" id="GO:0008289">
    <property type="term" value="F:lipid binding"/>
    <property type="evidence" value="ECO:0007669"/>
    <property type="project" value="InterPro"/>
</dbReference>
<dbReference type="EMBL" id="OV696698">
    <property type="protein sequence ID" value="CAH1243390.1"/>
    <property type="molecule type" value="Genomic_DNA"/>
</dbReference>
<dbReference type="Gene3D" id="2.40.128.20">
    <property type="match status" value="1"/>
</dbReference>
<dbReference type="CDD" id="cd00742">
    <property type="entry name" value="FABP"/>
    <property type="match status" value="1"/>
</dbReference>
<evidence type="ECO:0000313" key="4">
    <source>
        <dbReference type="Proteomes" id="UP000838412"/>
    </source>
</evidence>
<dbReference type="AlphaFoldDB" id="A0A8K0EBM2"/>
<organism evidence="3 4">
    <name type="scientific">Branchiostoma lanceolatum</name>
    <name type="common">Common lancelet</name>
    <name type="synonym">Amphioxus lanceolatum</name>
    <dbReference type="NCBI Taxonomy" id="7740"/>
    <lineage>
        <taxon>Eukaryota</taxon>
        <taxon>Metazoa</taxon>
        <taxon>Chordata</taxon>
        <taxon>Cephalochordata</taxon>
        <taxon>Leptocardii</taxon>
        <taxon>Amphioxiformes</taxon>
        <taxon>Branchiostomatidae</taxon>
        <taxon>Branchiostoma</taxon>
    </lineage>
</organism>
<feature type="domain" description="Lipocalin/cytosolic fatty-acid binding" evidence="2">
    <location>
        <begin position="9"/>
        <end position="127"/>
    </location>
</feature>
<dbReference type="InterPro" id="IPR012674">
    <property type="entry name" value="Calycin"/>
</dbReference>
<evidence type="ECO:0000256" key="1">
    <source>
        <dbReference type="ARBA" id="ARBA00008390"/>
    </source>
</evidence>
<dbReference type="OrthoDB" id="8501868at2759"/>
<name>A0A8K0EBM2_BRALA</name>
<proteinExistence type="inferred from homology"/>
<dbReference type="Pfam" id="PF00061">
    <property type="entry name" value="Lipocalin"/>
    <property type="match status" value="1"/>
</dbReference>
<sequence length="206" mass="22738">MPFDLSEFNGTWRLRRHENYRQFLRKIGIPEENVEGALDVTTVAEVTQEGDVISWTGTTGGQKAVSSFQLGAEFEEEHLGGKKKVIYRWEEDSLVSSYQDWDGKGLKVTISRRLQGDTFIHLTMTAGDVTCHVQSVRAWFPRLGVGDGGVGCAVQRDLEASTQPEPGGLHGGFRLVQHPGKLPASPPSQKARLGVLLGLMFIRCDV</sequence>